<dbReference type="InterPro" id="IPR010766">
    <property type="entry name" value="DRTGG"/>
</dbReference>
<dbReference type="Proteomes" id="UP000184089">
    <property type="component" value="Unassembled WGS sequence"/>
</dbReference>
<reference evidence="5" key="2">
    <citation type="submission" date="2016-11" db="EMBL/GenBank/DDBJ databases">
        <authorList>
            <person name="Jaros S."/>
            <person name="Januszkiewicz K."/>
            <person name="Wedrychowicz H."/>
        </authorList>
    </citation>
    <scope>NUCLEOTIDE SEQUENCE [LARGE SCALE GENOMIC DNA]</scope>
    <source>
        <strain evidence="5">DSM 4029</strain>
    </source>
</reference>
<organism evidence="2 7">
    <name type="scientific">Bittarella massiliensis</name>
    <name type="common">ex Durand et al. 2017</name>
    <dbReference type="NCBI Taxonomy" id="1720313"/>
    <lineage>
        <taxon>Bacteria</taxon>
        <taxon>Bacillati</taxon>
        <taxon>Bacillota</taxon>
        <taxon>Clostridia</taxon>
        <taxon>Eubacteriales</taxon>
        <taxon>Oscillospiraceae</taxon>
        <taxon>Bittarella (ex Durand et al. 2017)</taxon>
    </lineage>
</organism>
<dbReference type="InterPro" id="IPR028979">
    <property type="entry name" value="Ser_kin/Pase_Hpr-like_N_sf"/>
</dbReference>
<evidence type="ECO:0000313" key="3">
    <source>
        <dbReference type="EMBL" id="MZL69941.1"/>
    </source>
</evidence>
<dbReference type="SUPFAM" id="SSF75138">
    <property type="entry name" value="HprK N-terminal domain-like"/>
    <property type="match status" value="1"/>
</dbReference>
<dbReference type="Proteomes" id="UP001205063">
    <property type="component" value="Unassembled WGS sequence"/>
</dbReference>
<protein>
    <submittedName>
        <fullName evidence="2">DRTGG domain-containing protein</fullName>
    </submittedName>
</protein>
<sequence>MTIAEIQTILNADFICGEEWRDHEVQTACGSDMMSDVLAFVKNQSVLLTGLVNPQVIRTAEMMDMVCVVFVRGKVPDSAMIALAQQREIALLSTPERMFTACGKLYAAGLGGGVKA</sequence>
<reference evidence="2" key="4">
    <citation type="submission" date="2022-06" db="EMBL/GenBank/DDBJ databases">
        <title>Isolation of gut microbiota from human fecal samples.</title>
        <authorList>
            <person name="Pamer E.G."/>
            <person name="Barat B."/>
            <person name="Waligurski E."/>
            <person name="Medina S."/>
            <person name="Paddock L."/>
            <person name="Mostad J."/>
        </authorList>
    </citation>
    <scope>NUCLEOTIDE SEQUENCE</scope>
    <source>
        <strain evidence="2">DFI.7.96</strain>
    </source>
</reference>
<dbReference type="EMBL" id="WWVX01000006">
    <property type="protein sequence ID" value="MZL69941.1"/>
    <property type="molecule type" value="Genomic_DNA"/>
</dbReference>
<evidence type="ECO:0000313" key="6">
    <source>
        <dbReference type="Proteomes" id="UP000474718"/>
    </source>
</evidence>
<accession>A0AAP1LHL3</accession>
<dbReference type="EMBL" id="JANGAB010000001">
    <property type="protein sequence ID" value="MCQ4948646.1"/>
    <property type="molecule type" value="Genomic_DNA"/>
</dbReference>
<evidence type="ECO:0000259" key="1">
    <source>
        <dbReference type="Pfam" id="PF07085"/>
    </source>
</evidence>
<dbReference type="RefSeq" id="WP_044992276.1">
    <property type="nucleotide sequence ID" value="NZ_FQVY01000002.1"/>
</dbReference>
<reference evidence="4" key="1">
    <citation type="submission" date="2016-11" db="EMBL/GenBank/DDBJ databases">
        <authorList>
            <person name="Varghese N."/>
            <person name="Submissions S."/>
        </authorList>
    </citation>
    <scope>NUCLEOTIDE SEQUENCE</scope>
    <source>
        <strain evidence="4">DSM 4029</strain>
    </source>
</reference>
<dbReference type="Proteomes" id="UP000474718">
    <property type="component" value="Unassembled WGS sequence"/>
</dbReference>
<feature type="domain" description="DRTGG" evidence="1">
    <location>
        <begin position="5"/>
        <end position="103"/>
    </location>
</feature>
<dbReference type="EMBL" id="FQVY01000002">
    <property type="protein sequence ID" value="SHG01220.1"/>
    <property type="molecule type" value="Genomic_DNA"/>
</dbReference>
<evidence type="ECO:0000313" key="7">
    <source>
        <dbReference type="Proteomes" id="UP001205063"/>
    </source>
</evidence>
<evidence type="ECO:0000313" key="4">
    <source>
        <dbReference type="EMBL" id="SHG01220.1"/>
    </source>
</evidence>
<dbReference type="Pfam" id="PF07085">
    <property type="entry name" value="DRTGG"/>
    <property type="match status" value="1"/>
</dbReference>
<name>A0AAP1LHL3_9FIRM</name>
<comment type="caution">
    <text evidence="2">The sequence shown here is derived from an EMBL/GenBank/DDBJ whole genome shotgun (WGS) entry which is preliminary data.</text>
</comment>
<keyword evidence="6" id="KW-1185">Reference proteome</keyword>
<dbReference type="Gene3D" id="3.40.1390.20">
    <property type="entry name" value="HprK N-terminal domain-like"/>
    <property type="match status" value="1"/>
</dbReference>
<evidence type="ECO:0000313" key="5">
    <source>
        <dbReference type="Proteomes" id="UP000184089"/>
    </source>
</evidence>
<gene>
    <name evidence="3" type="ORF">GT747_09275</name>
    <name evidence="2" type="ORF">NE646_03035</name>
    <name evidence="4" type="ORF">SAMN05444424_1143</name>
</gene>
<proteinExistence type="predicted"/>
<evidence type="ECO:0000313" key="2">
    <source>
        <dbReference type="EMBL" id="MCQ4948646.1"/>
    </source>
</evidence>
<dbReference type="AlphaFoldDB" id="A0AAP1LHL3"/>
<reference evidence="3 6" key="3">
    <citation type="journal article" date="2019" name="Nat. Med.">
        <title>A library of human gut bacterial isolates paired with longitudinal multiomics data enables mechanistic microbiome research.</title>
        <authorList>
            <person name="Poyet M."/>
            <person name="Groussin M."/>
            <person name="Gibbons S.M."/>
            <person name="Avila-Pacheco J."/>
            <person name="Jiang X."/>
            <person name="Kearney S.M."/>
            <person name="Perrotta A.R."/>
            <person name="Berdy B."/>
            <person name="Zhao S."/>
            <person name="Lieberman T.D."/>
            <person name="Swanson P.K."/>
            <person name="Smith M."/>
            <person name="Roesemann S."/>
            <person name="Alexander J.E."/>
            <person name="Rich S.A."/>
            <person name="Livny J."/>
            <person name="Vlamakis H."/>
            <person name="Clish C."/>
            <person name="Bullock K."/>
            <person name="Deik A."/>
            <person name="Scott J."/>
            <person name="Pierce K.A."/>
            <person name="Xavier R.J."/>
            <person name="Alm E.J."/>
        </authorList>
    </citation>
    <scope>NUCLEOTIDE SEQUENCE [LARGE SCALE GENOMIC DNA]</scope>
    <source>
        <strain evidence="3 6">BIOML-A2</strain>
    </source>
</reference>